<name>E7RZU0_9BURK</name>
<reference evidence="4 5" key="1">
    <citation type="submission" date="2010-12" db="EMBL/GenBank/DDBJ databases">
        <authorList>
            <person name="Muzny D."/>
            <person name="Qin X."/>
            <person name="Deng J."/>
            <person name="Jiang H."/>
            <person name="Liu Y."/>
            <person name="Qu J."/>
            <person name="Song X.-Z."/>
            <person name="Zhang L."/>
            <person name="Thornton R."/>
            <person name="Coyle M."/>
            <person name="Francisco L."/>
            <person name="Jackson L."/>
            <person name="Javaid M."/>
            <person name="Korchina V."/>
            <person name="Kovar C."/>
            <person name="Mata R."/>
            <person name="Mathew T."/>
            <person name="Ngo R."/>
            <person name="Nguyen L."/>
            <person name="Nguyen N."/>
            <person name="Okwuonu G."/>
            <person name="Ongeri F."/>
            <person name="Pham C."/>
            <person name="Simmons D."/>
            <person name="Wilczek-Boney K."/>
            <person name="Hale W."/>
            <person name="Jakkamsetti A."/>
            <person name="Pham P."/>
            <person name="Ruth R."/>
            <person name="San Lucas F."/>
            <person name="Warren J."/>
            <person name="Zhang J."/>
            <person name="Zhao Z."/>
            <person name="Zhou C."/>
            <person name="Zhu D."/>
            <person name="Lee S."/>
            <person name="Bess C."/>
            <person name="Blankenburg K."/>
            <person name="Forbes L."/>
            <person name="Fu Q."/>
            <person name="Gubbala S."/>
            <person name="Hirani K."/>
            <person name="Jayaseelan J.C."/>
            <person name="Lara F."/>
            <person name="Munidasa M."/>
            <person name="Palculict T."/>
            <person name="Patil S."/>
            <person name="Pu L.-L."/>
            <person name="Saada N."/>
            <person name="Tang L."/>
            <person name="Weissenberger G."/>
            <person name="Zhu Y."/>
            <person name="Hemphill L."/>
            <person name="Shang Y."/>
            <person name="Youmans B."/>
            <person name="Ayvaz T."/>
            <person name="Ross M."/>
            <person name="Santibanez J."/>
            <person name="Aqrawi P."/>
            <person name="Gross S."/>
            <person name="Joshi V."/>
            <person name="Fowler G."/>
            <person name="Nazareth L."/>
            <person name="Reid J."/>
            <person name="Worley K."/>
            <person name="Petrosino J."/>
            <person name="Highlander S."/>
            <person name="Gibbs R."/>
        </authorList>
    </citation>
    <scope>NUCLEOTIDE SEQUENCE [LARGE SCALE GENOMIC DNA]</scope>
    <source>
        <strain evidence="4 5">ATCC 51599</strain>
    </source>
</reference>
<keyword evidence="1" id="KW-0808">Transferase</keyword>
<protein>
    <submittedName>
        <fullName evidence="4">PTS system fructose IIA component</fullName>
    </submittedName>
</protein>
<dbReference type="SUPFAM" id="SSF53062">
    <property type="entry name" value="PTS system fructose IIA component-like"/>
    <property type="match status" value="1"/>
</dbReference>
<dbReference type="RefSeq" id="WP_005674605.1">
    <property type="nucleotide sequence ID" value="NZ_CP146288.1"/>
</dbReference>
<dbReference type="Proteomes" id="UP000011021">
    <property type="component" value="Unassembled WGS sequence"/>
</dbReference>
<evidence type="ECO:0000256" key="1">
    <source>
        <dbReference type="ARBA" id="ARBA00022679"/>
    </source>
</evidence>
<evidence type="ECO:0000256" key="2">
    <source>
        <dbReference type="SAM" id="MobiDB-lite"/>
    </source>
</evidence>
<evidence type="ECO:0000259" key="3">
    <source>
        <dbReference type="PROSITE" id="PS51096"/>
    </source>
</evidence>
<evidence type="ECO:0000313" key="4">
    <source>
        <dbReference type="EMBL" id="EFV94089.1"/>
    </source>
</evidence>
<accession>E7RZU0</accession>
<keyword evidence="5" id="KW-1185">Reference proteome</keyword>
<dbReference type="GO" id="GO:0016740">
    <property type="term" value="F:transferase activity"/>
    <property type="evidence" value="ECO:0007669"/>
    <property type="project" value="UniProtKB-KW"/>
</dbReference>
<dbReference type="GO" id="GO:0009401">
    <property type="term" value="P:phosphoenolpyruvate-dependent sugar phosphotransferase system"/>
    <property type="evidence" value="ECO:0007669"/>
    <property type="project" value="InterPro"/>
</dbReference>
<dbReference type="GO" id="GO:0016020">
    <property type="term" value="C:membrane"/>
    <property type="evidence" value="ECO:0007669"/>
    <property type="project" value="InterPro"/>
</dbReference>
<dbReference type="InterPro" id="IPR036662">
    <property type="entry name" value="PTS_EIIA_man-typ_sf"/>
</dbReference>
<feature type="compositionally biased region" description="Polar residues" evidence="2">
    <location>
        <begin position="152"/>
        <end position="176"/>
    </location>
</feature>
<dbReference type="eggNOG" id="COG2893">
    <property type="taxonomic scope" value="Bacteria"/>
</dbReference>
<sequence>MISVLIIAHQPLATALLGCCRHVYRGLPVQAAALDIIPDEDPDQALREARALASRINDGSGQVVLTDLYGATPSRIAMQMAVPGRVSVLYGVNLPILLKVFNYRARLPLVELESLVLRDAADGIGRVDTGYPGRRLDRAQQSDDAADPEAPSTPSTSVRNDCSPLSDTPPSNPSHS</sequence>
<dbReference type="PROSITE" id="PS51096">
    <property type="entry name" value="PTS_EIIA_TYPE_4"/>
    <property type="match status" value="1"/>
</dbReference>
<dbReference type="EMBL" id="AEQP01000022">
    <property type="protein sequence ID" value="EFV94089.1"/>
    <property type="molecule type" value="Genomic_DNA"/>
</dbReference>
<gene>
    <name evidence="4" type="ORF">HMPREF0551_2204</name>
</gene>
<proteinExistence type="predicted"/>
<dbReference type="HOGENOM" id="CLU_123235_0_0_4"/>
<dbReference type="PANTHER" id="PTHR33799:SF1">
    <property type="entry name" value="PTS SYSTEM MANNOSE-SPECIFIC EIIAB COMPONENT-RELATED"/>
    <property type="match status" value="1"/>
</dbReference>
<dbReference type="InterPro" id="IPR004701">
    <property type="entry name" value="PTS_EIIA_man-typ"/>
</dbReference>
<dbReference type="AlphaFoldDB" id="E7RZU0"/>
<dbReference type="PANTHER" id="PTHR33799">
    <property type="entry name" value="PTS PERMEASE-RELATED-RELATED"/>
    <property type="match status" value="1"/>
</dbReference>
<feature type="region of interest" description="Disordered" evidence="2">
    <location>
        <begin position="127"/>
        <end position="176"/>
    </location>
</feature>
<evidence type="ECO:0000313" key="5">
    <source>
        <dbReference type="Proteomes" id="UP000011021"/>
    </source>
</evidence>
<comment type="caution">
    <text evidence="4">The sequence shown here is derived from an EMBL/GenBank/DDBJ whole genome shotgun (WGS) entry which is preliminary data.</text>
</comment>
<feature type="domain" description="PTS EIIA type-4" evidence="3">
    <location>
        <begin position="1"/>
        <end position="124"/>
    </location>
</feature>
<dbReference type="InterPro" id="IPR051471">
    <property type="entry name" value="Bacterial_PTS_sugar_comp"/>
</dbReference>
<organism evidence="4 5">
    <name type="scientific">Lautropia mirabilis ATCC 51599</name>
    <dbReference type="NCBI Taxonomy" id="887898"/>
    <lineage>
        <taxon>Bacteria</taxon>
        <taxon>Pseudomonadati</taxon>
        <taxon>Pseudomonadota</taxon>
        <taxon>Betaproteobacteria</taxon>
        <taxon>Burkholderiales</taxon>
        <taxon>Burkholderiaceae</taxon>
        <taxon>Lautropia</taxon>
    </lineage>
</organism>
<dbReference type="Gene3D" id="3.40.50.510">
    <property type="entry name" value="Phosphotransferase system, mannose-type IIA component"/>
    <property type="match status" value="1"/>
</dbReference>
<dbReference type="Pfam" id="PF03610">
    <property type="entry name" value="EIIA-man"/>
    <property type="match status" value="1"/>
</dbReference>
<dbReference type="STRING" id="887898.HMPREF0551_2204"/>